<dbReference type="EMBL" id="DYVE01000159">
    <property type="protein sequence ID" value="HJG28200.1"/>
    <property type="molecule type" value="Genomic_DNA"/>
</dbReference>
<reference evidence="1" key="1">
    <citation type="journal article" date="2021" name="PeerJ">
        <title>Extensive microbial diversity within the chicken gut microbiome revealed by metagenomics and culture.</title>
        <authorList>
            <person name="Gilroy R."/>
            <person name="Ravi A."/>
            <person name="Getino M."/>
            <person name="Pursley I."/>
            <person name="Horton D.L."/>
            <person name="Alikhan N.F."/>
            <person name="Baker D."/>
            <person name="Gharbi K."/>
            <person name="Hall N."/>
            <person name="Watson M."/>
            <person name="Adriaenssens E.M."/>
            <person name="Foster-Nyarko E."/>
            <person name="Jarju S."/>
            <person name="Secka A."/>
            <person name="Antonio M."/>
            <person name="Oren A."/>
            <person name="Chaudhuri R.R."/>
            <person name="La Ragione R."/>
            <person name="Hildebrand F."/>
            <person name="Pallen M.J."/>
        </authorList>
    </citation>
    <scope>NUCLEOTIDE SEQUENCE</scope>
    <source>
        <strain evidence="1">ChiBcec21-2208</strain>
    </source>
</reference>
<name>A0A921ILF9_9FIRM</name>
<comment type="caution">
    <text evidence="1">The sequence shown here is derived from an EMBL/GenBank/DDBJ whole genome shotgun (WGS) entry which is preliminary data.</text>
</comment>
<evidence type="ECO:0000313" key="1">
    <source>
        <dbReference type="EMBL" id="HJG28200.1"/>
    </source>
</evidence>
<gene>
    <name evidence="1" type="ORF">K8V20_06105</name>
</gene>
<reference evidence="1" key="2">
    <citation type="submission" date="2021-09" db="EMBL/GenBank/DDBJ databases">
        <authorList>
            <person name="Gilroy R."/>
        </authorList>
    </citation>
    <scope>NUCLEOTIDE SEQUENCE</scope>
    <source>
        <strain evidence="1">ChiBcec21-2208</strain>
    </source>
</reference>
<accession>A0A921ILF9</accession>
<organism evidence="1 2">
    <name type="scientific">Subdoligranulum variabile</name>
    <dbReference type="NCBI Taxonomy" id="214851"/>
    <lineage>
        <taxon>Bacteria</taxon>
        <taxon>Bacillati</taxon>
        <taxon>Bacillota</taxon>
        <taxon>Clostridia</taxon>
        <taxon>Eubacteriales</taxon>
        <taxon>Oscillospiraceae</taxon>
        <taxon>Subdoligranulum</taxon>
    </lineage>
</organism>
<proteinExistence type="predicted"/>
<evidence type="ECO:0000313" key="2">
    <source>
        <dbReference type="Proteomes" id="UP000782880"/>
    </source>
</evidence>
<protein>
    <submittedName>
        <fullName evidence="1">Uncharacterized protein</fullName>
    </submittedName>
</protein>
<dbReference type="Proteomes" id="UP000782880">
    <property type="component" value="Unassembled WGS sequence"/>
</dbReference>
<sequence>MHSDDPARDALAESAAQGLSVLPQLRLLSLAEALAAPAPARALELNTELDTLCTALQESVRRRPGWLYLQPAAQPAPVALPRQLLQAAVLCWIGAVLAAPSPTGILQLDVTAHAAILVLRGGAGRDLPSDTRALLLRLAAVCGGAVVQSGGSGPFTAALRLPLSVQTPLREAQFPAELLCDRYSVLQIFLQDHCAGPNE</sequence>
<dbReference type="AlphaFoldDB" id="A0A921ILF9"/>